<accession>F5L9D3</accession>
<dbReference type="KEGG" id="cthu:HUR95_00785"/>
<evidence type="ECO:0000313" key="2">
    <source>
        <dbReference type="EMBL" id="QZT34008.1"/>
    </source>
</evidence>
<name>F5L9D3_CALTT</name>
<dbReference type="EMBL" id="AFCE01000156">
    <property type="protein sequence ID" value="EGL82075.1"/>
    <property type="molecule type" value="Genomic_DNA"/>
</dbReference>
<keyword evidence="4" id="KW-1185">Reference proteome</keyword>
<reference evidence="1 3" key="1">
    <citation type="journal article" date="2011" name="J. Bacteriol.">
        <title>Draft genome sequence of the thermoalkaliphilic Caldalkalibacillus thermarum strain TA2.A1.</title>
        <authorList>
            <person name="Kalamorz F."/>
            <person name="Keis S."/>
            <person name="McMillan D.G."/>
            <person name="Olsson K."/>
            <person name="Stanton J.A."/>
            <person name="Stockwell P."/>
            <person name="Black M.A."/>
            <person name="Klingeman D.M."/>
            <person name="Land M.L."/>
            <person name="Han C.S."/>
            <person name="Martin S.L."/>
            <person name="Becher S.A."/>
            <person name="Peddie C.J."/>
            <person name="Morgan H.W."/>
            <person name="Matthies D."/>
            <person name="Preiss L."/>
            <person name="Meier T."/>
            <person name="Brown S.D."/>
            <person name="Cook G.M."/>
        </authorList>
    </citation>
    <scope>NUCLEOTIDE SEQUENCE [LARGE SCALE GENOMIC DNA]</scope>
    <source>
        <strain evidence="1 3">TA2.A1</strain>
    </source>
</reference>
<organism evidence="1 3">
    <name type="scientific">Caldalkalibacillus thermarum (strain TA2.A1)</name>
    <dbReference type="NCBI Taxonomy" id="986075"/>
    <lineage>
        <taxon>Bacteria</taxon>
        <taxon>Bacillati</taxon>
        <taxon>Bacillota</taxon>
        <taxon>Bacilli</taxon>
        <taxon>Bacillales</taxon>
        <taxon>Bacillaceae</taxon>
        <taxon>Caldalkalibacillus</taxon>
    </lineage>
</organism>
<dbReference type="AlphaFoldDB" id="F5L9D3"/>
<evidence type="ECO:0000313" key="3">
    <source>
        <dbReference type="Proteomes" id="UP000010716"/>
    </source>
</evidence>
<reference evidence="2 4" key="2">
    <citation type="journal article" date="2020" name="Extremophiles">
        <title>Genomic analysis of Caldalkalibacillus thermarum TA2.A1 reveals aerobic alkaliphilic metabolism and evolutionary hallmarks linking alkaliphilic bacteria and plant life.</title>
        <authorList>
            <person name="de Jong S.I."/>
            <person name="van den Broek M.A."/>
            <person name="Merkel A.Y."/>
            <person name="de la Torre Cortes P."/>
            <person name="Kalamorz F."/>
            <person name="Cook G.M."/>
            <person name="van Loosdrecht M.C.M."/>
            <person name="McMillan D.G.G."/>
        </authorList>
    </citation>
    <scope>NUCLEOTIDE SEQUENCE [LARGE SCALE GENOMIC DNA]</scope>
    <source>
        <strain evidence="2 4">TA2.A1</strain>
    </source>
</reference>
<dbReference type="EMBL" id="CP082237">
    <property type="protein sequence ID" value="QZT34008.1"/>
    <property type="molecule type" value="Genomic_DNA"/>
</dbReference>
<evidence type="ECO:0000313" key="4">
    <source>
        <dbReference type="Proteomes" id="UP000825179"/>
    </source>
</evidence>
<dbReference type="RefSeq" id="WP_007505812.1">
    <property type="nucleotide sequence ID" value="NZ_AFCE01000156.1"/>
</dbReference>
<dbReference type="Proteomes" id="UP000825179">
    <property type="component" value="Chromosome"/>
</dbReference>
<sequence>MQALERLINTVEVIHDMQLRRLVLIDKLQAAGADRETDKLLCQLSDDELNRLATRYGLEEYMIDRVRVG</sequence>
<dbReference type="Proteomes" id="UP000010716">
    <property type="component" value="Unassembled WGS sequence"/>
</dbReference>
<gene>
    <name evidence="1" type="ORF">CathTA2_2438</name>
    <name evidence="2" type="ORF">HUR95_00785</name>
</gene>
<protein>
    <submittedName>
        <fullName evidence="1">Uncharacterized protein</fullName>
    </submittedName>
</protein>
<evidence type="ECO:0000313" key="1">
    <source>
        <dbReference type="EMBL" id="EGL82075.1"/>
    </source>
</evidence>
<reference evidence="2" key="3">
    <citation type="submission" date="2021-08" db="EMBL/GenBank/DDBJ databases">
        <authorList>
            <person name="de Jong S."/>
            <person name="van den Broek M."/>
            <person name="Merkel A."/>
            <person name="de la Torre Cortes P."/>
            <person name="Kalamorz F."/>
            <person name="Cook G."/>
            <person name="van Loosdrecht M."/>
            <person name="McMillan D."/>
        </authorList>
    </citation>
    <scope>NUCLEOTIDE SEQUENCE</scope>
    <source>
        <strain evidence="2">TA2.A1</strain>
    </source>
</reference>
<proteinExistence type="predicted"/>